<dbReference type="Proteomes" id="UP000445309">
    <property type="component" value="Unassembled WGS sequence"/>
</dbReference>
<dbReference type="EMBL" id="CACVBY010000108">
    <property type="protein sequence ID" value="CAA7392459.1"/>
    <property type="molecule type" value="Genomic_DNA"/>
</dbReference>
<keyword evidence="2" id="KW-1185">Reference proteome</keyword>
<gene>
    <name evidence="1" type="ORF">CHRY9393_03179</name>
</gene>
<organism evidence="1 2">
    <name type="scientific">Chryseobacterium fistulae</name>
    <dbReference type="NCBI Taxonomy" id="2675058"/>
    <lineage>
        <taxon>Bacteria</taxon>
        <taxon>Pseudomonadati</taxon>
        <taxon>Bacteroidota</taxon>
        <taxon>Flavobacteriia</taxon>
        <taxon>Flavobacteriales</taxon>
        <taxon>Weeksellaceae</taxon>
        <taxon>Chryseobacterium group</taxon>
        <taxon>Chryseobacterium</taxon>
    </lineage>
</organism>
<evidence type="ECO:0000313" key="2">
    <source>
        <dbReference type="Proteomes" id="UP000445309"/>
    </source>
</evidence>
<sequence>MFMYSHVLLCTLATKLNDNKKNLMFVITPTFQNGFSLNRCFTVVANNSFEREIAYLLMNVVSRMTPNTKKLAVTFNNQSKINSNIGIYRKIDYFILRMTKT</sequence>
<evidence type="ECO:0000313" key="1">
    <source>
        <dbReference type="EMBL" id="CAA7392459.1"/>
    </source>
</evidence>
<proteinExistence type="predicted"/>
<protein>
    <submittedName>
        <fullName evidence="1">Uncharacterized protein</fullName>
    </submittedName>
</protein>
<accession>A0A6N4XYL0</accession>
<reference evidence="1 2" key="1">
    <citation type="submission" date="2020-01" db="EMBL/GenBank/DDBJ databases">
        <authorList>
            <person name="Rodrigo-Torres L."/>
            <person name="Arahal R. D."/>
            <person name="Lucena T."/>
        </authorList>
    </citation>
    <scope>NUCLEOTIDE SEQUENCE [LARGE SCALE GENOMIC DNA]</scope>
    <source>
        <strain evidence="1 2">CECT 9393</strain>
    </source>
</reference>
<dbReference type="AlphaFoldDB" id="A0A6N4XYL0"/>
<name>A0A6N4XYL0_9FLAO</name>